<keyword evidence="2" id="KW-0677">Repeat</keyword>
<evidence type="ECO:0000259" key="7">
    <source>
        <dbReference type="PROSITE" id="PS52027"/>
    </source>
</evidence>
<keyword evidence="9" id="KW-1185">Reference proteome</keyword>
<dbReference type="PANTHER" id="PTHR13555">
    <property type="entry name" value="C2H2 ZINC FINGER CGI-62-RELATED"/>
    <property type="match status" value="1"/>
</dbReference>
<dbReference type="PROSITE" id="PS52027">
    <property type="entry name" value="ZF_C2HC_C3H"/>
    <property type="match status" value="2"/>
</dbReference>
<name>A0A564Y5G5_HYMDI</name>
<accession>A0A564Y5G5</accession>
<evidence type="ECO:0000313" key="9">
    <source>
        <dbReference type="Proteomes" id="UP000321570"/>
    </source>
</evidence>
<keyword evidence="3 5" id="KW-0863">Zinc-finger</keyword>
<feature type="region of interest" description="Disordered" evidence="6">
    <location>
        <begin position="177"/>
        <end position="203"/>
    </location>
</feature>
<organism evidence="8 9">
    <name type="scientific">Hymenolepis diminuta</name>
    <name type="common">Rat tapeworm</name>
    <dbReference type="NCBI Taxonomy" id="6216"/>
    <lineage>
        <taxon>Eukaryota</taxon>
        <taxon>Metazoa</taxon>
        <taxon>Spiralia</taxon>
        <taxon>Lophotrochozoa</taxon>
        <taxon>Platyhelminthes</taxon>
        <taxon>Cestoda</taxon>
        <taxon>Eucestoda</taxon>
        <taxon>Cyclophyllidea</taxon>
        <taxon>Hymenolepididae</taxon>
        <taxon>Hymenolepis</taxon>
    </lineage>
</organism>
<keyword evidence="1" id="KW-0479">Metal-binding</keyword>
<feature type="domain" description="C2HC/C3H-type" evidence="7">
    <location>
        <begin position="5"/>
        <end position="34"/>
    </location>
</feature>
<feature type="domain" description="C2HC/C3H-type" evidence="7">
    <location>
        <begin position="154"/>
        <end position="183"/>
    </location>
</feature>
<gene>
    <name evidence="8" type="ORF">WMSIL1_LOCUS2755</name>
</gene>
<evidence type="ECO:0000256" key="4">
    <source>
        <dbReference type="ARBA" id="ARBA00022833"/>
    </source>
</evidence>
<dbReference type="GO" id="GO:0008270">
    <property type="term" value="F:zinc ion binding"/>
    <property type="evidence" value="ECO:0007669"/>
    <property type="project" value="UniProtKB-KW"/>
</dbReference>
<evidence type="ECO:0000256" key="3">
    <source>
        <dbReference type="ARBA" id="ARBA00022771"/>
    </source>
</evidence>
<evidence type="ECO:0000256" key="2">
    <source>
        <dbReference type="ARBA" id="ARBA00022737"/>
    </source>
</evidence>
<reference evidence="8 9" key="1">
    <citation type="submission" date="2019-07" db="EMBL/GenBank/DDBJ databases">
        <authorList>
            <person name="Jastrzebski P J."/>
            <person name="Paukszto L."/>
            <person name="Jastrzebski P J."/>
        </authorList>
    </citation>
    <scope>NUCLEOTIDE SEQUENCE [LARGE SCALE GENOMIC DNA]</scope>
    <source>
        <strain evidence="8 9">WMS-il1</strain>
    </source>
</reference>
<dbReference type="AlphaFoldDB" id="A0A564Y5G5"/>
<dbReference type="InterPro" id="IPR049899">
    <property type="entry name" value="Znf_C2HC_C3H"/>
</dbReference>
<dbReference type="InterPro" id="IPR025874">
    <property type="entry name" value="DZR"/>
</dbReference>
<protein>
    <recommendedName>
        <fullName evidence="7">C2HC/C3H-type domain-containing protein</fullName>
    </recommendedName>
</protein>
<dbReference type="Gene3D" id="3.30.160.60">
    <property type="entry name" value="Classic Zinc Finger"/>
    <property type="match status" value="1"/>
</dbReference>
<proteinExistence type="predicted"/>
<sequence>MPRPPTVICYICHREYGTASIGIHEKTCLKKWHEQNDKLPPSERQPEPIKPQVFPSEASTLSHLTGASNQNVDFEAYNAAALKTSTLPCPRCRRHFEASKLSTHEAHCKPPPRHSRFHDYEARRPDVDLELLHTPLRGKRSLPSPSSLVESKAGLFPCRICGRTFAPDRIERHQENCKATPLKSPSKRADSKTPKPTSPLLEMNNELNRNPFIQTCKNCGTATPNTGSKFCIKCGATLSVSCTTCGKSLSPEAKFCDQCG</sequence>
<dbReference type="Pfam" id="PF12773">
    <property type="entry name" value="DZR"/>
    <property type="match status" value="1"/>
</dbReference>
<dbReference type="PANTHER" id="PTHR13555:SF68">
    <property type="entry name" value="ZINC FINGER PROTEIN 474"/>
    <property type="match status" value="1"/>
</dbReference>
<dbReference type="InterPro" id="IPR026319">
    <property type="entry name" value="ZC2HC1A/B-like"/>
</dbReference>
<evidence type="ECO:0000256" key="6">
    <source>
        <dbReference type="SAM" id="MobiDB-lite"/>
    </source>
</evidence>
<dbReference type="EMBL" id="CABIJS010000077">
    <property type="protein sequence ID" value="VUZ42018.1"/>
    <property type="molecule type" value="Genomic_DNA"/>
</dbReference>
<evidence type="ECO:0000313" key="8">
    <source>
        <dbReference type="EMBL" id="VUZ42018.1"/>
    </source>
</evidence>
<dbReference type="Pfam" id="PF13913">
    <property type="entry name" value="zf-C2HC_2"/>
    <property type="match status" value="3"/>
</dbReference>
<feature type="non-terminal residue" evidence="8">
    <location>
        <position position="260"/>
    </location>
</feature>
<dbReference type="Proteomes" id="UP000321570">
    <property type="component" value="Unassembled WGS sequence"/>
</dbReference>
<keyword evidence="4" id="KW-0862">Zinc</keyword>
<evidence type="ECO:0000256" key="1">
    <source>
        <dbReference type="ARBA" id="ARBA00022723"/>
    </source>
</evidence>
<evidence type="ECO:0000256" key="5">
    <source>
        <dbReference type="PROSITE-ProRule" id="PRU01371"/>
    </source>
</evidence>